<gene>
    <name evidence="2" type="ORF">P174DRAFT_439636</name>
</gene>
<organism evidence="2 3">
    <name type="scientific">Aspergillus novofumigatus (strain IBT 16806)</name>
    <dbReference type="NCBI Taxonomy" id="1392255"/>
    <lineage>
        <taxon>Eukaryota</taxon>
        <taxon>Fungi</taxon>
        <taxon>Dikarya</taxon>
        <taxon>Ascomycota</taxon>
        <taxon>Pezizomycotina</taxon>
        <taxon>Eurotiomycetes</taxon>
        <taxon>Eurotiomycetidae</taxon>
        <taxon>Eurotiales</taxon>
        <taxon>Aspergillaceae</taxon>
        <taxon>Aspergillus</taxon>
        <taxon>Aspergillus subgen. Fumigati</taxon>
    </lineage>
</organism>
<keyword evidence="1" id="KW-1133">Transmembrane helix</keyword>
<proteinExistence type="predicted"/>
<dbReference type="EMBL" id="MSZS01000003">
    <property type="protein sequence ID" value="PKX94970.1"/>
    <property type="molecule type" value="Genomic_DNA"/>
</dbReference>
<dbReference type="Proteomes" id="UP000234474">
    <property type="component" value="Unassembled WGS sequence"/>
</dbReference>
<evidence type="ECO:0000313" key="2">
    <source>
        <dbReference type="EMBL" id="PKX94970.1"/>
    </source>
</evidence>
<dbReference type="AlphaFoldDB" id="A0A2I1CBH9"/>
<comment type="caution">
    <text evidence="2">The sequence shown here is derived from an EMBL/GenBank/DDBJ whole genome shotgun (WGS) entry which is preliminary data.</text>
</comment>
<evidence type="ECO:0000256" key="1">
    <source>
        <dbReference type="SAM" id="Phobius"/>
    </source>
</evidence>
<keyword evidence="3" id="KW-1185">Reference proteome</keyword>
<keyword evidence="1" id="KW-0472">Membrane</keyword>
<reference evidence="3" key="1">
    <citation type="journal article" date="2018" name="Proc. Natl. Acad. Sci. U.S.A.">
        <title>Linking secondary metabolites to gene clusters through genome sequencing of six diverse Aspergillus species.</title>
        <authorList>
            <person name="Kaerboelling I."/>
            <person name="Vesth T.C."/>
            <person name="Frisvad J.C."/>
            <person name="Nybo J.L."/>
            <person name="Theobald S."/>
            <person name="Kuo A."/>
            <person name="Bowyer P."/>
            <person name="Matsuda Y."/>
            <person name="Mondo S."/>
            <person name="Lyhne E.K."/>
            <person name="Kogle M.E."/>
            <person name="Clum A."/>
            <person name="Lipzen A."/>
            <person name="Salamov A."/>
            <person name="Ngan C.Y."/>
            <person name="Daum C."/>
            <person name="Chiniquy J."/>
            <person name="Barry K."/>
            <person name="LaButti K."/>
            <person name="Haridas S."/>
            <person name="Simmons B.A."/>
            <person name="Magnuson J.K."/>
            <person name="Mortensen U.H."/>
            <person name="Larsen T.O."/>
            <person name="Grigoriev I.V."/>
            <person name="Baker S.E."/>
            <person name="Andersen M.R."/>
        </authorList>
    </citation>
    <scope>NUCLEOTIDE SEQUENCE [LARGE SCALE GENOMIC DNA]</scope>
    <source>
        <strain evidence="3">IBT 16806</strain>
    </source>
</reference>
<dbReference type="VEuPathDB" id="FungiDB:P174DRAFT_439636"/>
<dbReference type="RefSeq" id="XP_024683565.1">
    <property type="nucleotide sequence ID" value="XM_024826855.1"/>
</dbReference>
<accession>A0A2I1CBH9</accession>
<protein>
    <submittedName>
        <fullName evidence="2">Uncharacterized protein</fullName>
    </submittedName>
</protein>
<evidence type="ECO:0000313" key="3">
    <source>
        <dbReference type="Proteomes" id="UP000234474"/>
    </source>
</evidence>
<feature type="transmembrane region" description="Helical" evidence="1">
    <location>
        <begin position="6"/>
        <end position="32"/>
    </location>
</feature>
<sequence length="54" mass="6125">MTSQFTSNSLIALLCGLLTLNIYTLLPLFIFVRPFRDLRVSILYVLAIQGLKSH</sequence>
<dbReference type="GeneID" id="36534180"/>
<name>A0A2I1CBH9_ASPN1</name>
<keyword evidence="1" id="KW-0812">Transmembrane</keyword>